<dbReference type="AlphaFoldDB" id="A0A914HWE8"/>
<proteinExistence type="predicted"/>
<keyword evidence="1" id="KW-1185">Reference proteome</keyword>
<protein>
    <submittedName>
        <fullName evidence="2">Uncharacterized protein</fullName>
    </submittedName>
</protein>
<dbReference type="WBParaSite" id="Gr19_v10_g5107.t1">
    <property type="protein sequence ID" value="Gr19_v10_g5107.t1"/>
    <property type="gene ID" value="Gr19_v10_g5107"/>
</dbReference>
<dbReference type="Proteomes" id="UP000887572">
    <property type="component" value="Unplaced"/>
</dbReference>
<evidence type="ECO:0000313" key="2">
    <source>
        <dbReference type="WBParaSite" id="Gr19_v10_g5107.t1"/>
    </source>
</evidence>
<name>A0A914HWE8_GLORO</name>
<sequence length="71" mass="8125">MPTQHPCYGLRECRPTSVLTRMPANIRVMVFENAGQHPRYGLRECRPTSVLTRMPANIRVMVFENAGQHPC</sequence>
<organism evidence="1 2">
    <name type="scientific">Globodera rostochiensis</name>
    <name type="common">Golden nematode worm</name>
    <name type="synonym">Heterodera rostochiensis</name>
    <dbReference type="NCBI Taxonomy" id="31243"/>
    <lineage>
        <taxon>Eukaryota</taxon>
        <taxon>Metazoa</taxon>
        <taxon>Ecdysozoa</taxon>
        <taxon>Nematoda</taxon>
        <taxon>Chromadorea</taxon>
        <taxon>Rhabditida</taxon>
        <taxon>Tylenchina</taxon>
        <taxon>Tylenchomorpha</taxon>
        <taxon>Tylenchoidea</taxon>
        <taxon>Heteroderidae</taxon>
        <taxon>Heteroderinae</taxon>
        <taxon>Globodera</taxon>
    </lineage>
</organism>
<accession>A0A914HWE8</accession>
<evidence type="ECO:0000313" key="1">
    <source>
        <dbReference type="Proteomes" id="UP000887572"/>
    </source>
</evidence>
<reference evidence="2" key="1">
    <citation type="submission" date="2022-11" db="UniProtKB">
        <authorList>
            <consortium name="WormBaseParasite"/>
        </authorList>
    </citation>
    <scope>IDENTIFICATION</scope>
</reference>